<comment type="caution">
    <text evidence="1">The sequence shown here is derived from an EMBL/GenBank/DDBJ whole genome shotgun (WGS) entry which is preliminary data.</text>
</comment>
<protein>
    <recommendedName>
        <fullName evidence="3">DUF559 domain-containing protein</fullName>
    </recommendedName>
</protein>
<dbReference type="EMBL" id="JAVYII010000002">
    <property type="protein sequence ID" value="MDT9592447.1"/>
    <property type="molecule type" value="Genomic_DNA"/>
</dbReference>
<keyword evidence="2" id="KW-1185">Reference proteome</keyword>
<dbReference type="Gene3D" id="3.40.960.10">
    <property type="entry name" value="VSR Endonuclease"/>
    <property type="match status" value="1"/>
</dbReference>
<sequence length="317" mass="35086">MSLSRFKALPVLDKSFPLPIDRPFHRHQALREGVPRGWLTALVESGHLRRPLRGVYVSAAVHDDVALRIASLRLVVPDDLVVCDRHAGWLHGAEMVLRPGEDVAARPIRLFRLPGGRALGRPEVSGGQRSLLATDVVDVGGLLVTTPLRTAADLGRSRSRREALAGIDSMLRVGVLRDELVAETDRFAGERWVRTLRDVVPLADPRSASPGESAVKLAWWDETGALPDLQIELTGSRGGRVFLDLGSRALRFAVEYDGAEWHSTPEQRDHDAARRRHVLRVHGYEVIAVRKADVYGEDADVRTLIRAGLQRARRRAA</sequence>
<dbReference type="Proteomes" id="UP001268542">
    <property type="component" value="Unassembled WGS sequence"/>
</dbReference>
<reference evidence="1 2" key="1">
    <citation type="submission" date="2023-08" db="EMBL/GenBank/DDBJ databases">
        <title>Nocardioides seae sp. nov., a bacterium isolated from a soil.</title>
        <authorList>
            <person name="Wang X."/>
        </authorList>
    </citation>
    <scope>NUCLEOTIDE SEQUENCE [LARGE SCALE GENOMIC DNA]</scope>
    <source>
        <strain evidence="1 2">YZH12</strain>
    </source>
</reference>
<gene>
    <name evidence="1" type="ORF">RDV89_05175</name>
</gene>
<proteinExistence type="predicted"/>
<accession>A0ABU3PT82</accession>
<dbReference type="RefSeq" id="WP_315731876.1">
    <property type="nucleotide sequence ID" value="NZ_JAVYII010000002.1"/>
</dbReference>
<organism evidence="1 2">
    <name type="scientific">Nocardioides imazamoxiresistens</name>
    <dbReference type="NCBI Taxonomy" id="3231893"/>
    <lineage>
        <taxon>Bacteria</taxon>
        <taxon>Bacillati</taxon>
        <taxon>Actinomycetota</taxon>
        <taxon>Actinomycetes</taxon>
        <taxon>Propionibacteriales</taxon>
        <taxon>Nocardioidaceae</taxon>
        <taxon>Nocardioides</taxon>
    </lineage>
</organism>
<evidence type="ECO:0008006" key="3">
    <source>
        <dbReference type="Google" id="ProtNLM"/>
    </source>
</evidence>
<name>A0ABU3PT82_9ACTN</name>
<evidence type="ECO:0000313" key="2">
    <source>
        <dbReference type="Proteomes" id="UP001268542"/>
    </source>
</evidence>
<evidence type="ECO:0000313" key="1">
    <source>
        <dbReference type="EMBL" id="MDT9592447.1"/>
    </source>
</evidence>